<dbReference type="InterPro" id="IPR004843">
    <property type="entry name" value="Calcineurin-like_PHP"/>
</dbReference>
<organism evidence="3 4">
    <name type="scientific">Psychrobacter urativorans</name>
    <dbReference type="NCBI Taxonomy" id="45610"/>
    <lineage>
        <taxon>Bacteria</taxon>
        <taxon>Pseudomonadati</taxon>
        <taxon>Pseudomonadota</taxon>
        <taxon>Gammaproteobacteria</taxon>
        <taxon>Moraxellales</taxon>
        <taxon>Moraxellaceae</taxon>
        <taxon>Psychrobacter</taxon>
    </lineage>
</organism>
<reference evidence="3 4" key="1">
    <citation type="submission" date="2015-09" db="EMBL/GenBank/DDBJ databases">
        <title>Complete genome of Psychrobacter urativorans R10.10B.</title>
        <authorList>
            <person name="See-Too W.S."/>
            <person name="Chan K.G."/>
        </authorList>
    </citation>
    <scope>NUCLEOTIDE SEQUENCE [LARGE SCALE GENOMIC DNA]</scope>
    <source>
        <strain evidence="3 4">R10.10B</strain>
    </source>
</reference>
<dbReference type="InterPro" id="IPR029052">
    <property type="entry name" value="Metallo-depent_PP-like"/>
</dbReference>
<feature type="transmembrane region" description="Helical" evidence="1">
    <location>
        <begin position="98"/>
        <end position="116"/>
    </location>
</feature>
<dbReference type="KEGG" id="pur:AOC03_06370"/>
<dbReference type="SUPFAM" id="SSF56300">
    <property type="entry name" value="Metallo-dependent phosphatases"/>
    <property type="match status" value="1"/>
</dbReference>
<protein>
    <submittedName>
        <fullName evidence="3">Metallophosphoesterase</fullName>
    </submittedName>
</protein>
<dbReference type="Pfam" id="PF00149">
    <property type="entry name" value="Metallophos"/>
    <property type="match status" value="1"/>
</dbReference>
<evidence type="ECO:0000313" key="4">
    <source>
        <dbReference type="Proteomes" id="UP000059847"/>
    </source>
</evidence>
<dbReference type="PANTHER" id="PTHR31302">
    <property type="entry name" value="TRANSMEMBRANE PROTEIN WITH METALLOPHOSPHOESTERASE DOMAIN-RELATED"/>
    <property type="match status" value="1"/>
</dbReference>
<keyword evidence="1" id="KW-0812">Transmembrane</keyword>
<evidence type="ECO:0000313" key="3">
    <source>
        <dbReference type="EMBL" id="ALF59702.1"/>
    </source>
</evidence>
<feature type="transmembrane region" description="Helical" evidence="1">
    <location>
        <begin position="6"/>
        <end position="24"/>
    </location>
</feature>
<evidence type="ECO:0000256" key="1">
    <source>
        <dbReference type="SAM" id="Phobius"/>
    </source>
</evidence>
<dbReference type="RefSeq" id="WP_062534316.1">
    <property type="nucleotide sequence ID" value="NZ_CP012678.1"/>
</dbReference>
<proteinExistence type="predicted"/>
<dbReference type="CDD" id="cd07385">
    <property type="entry name" value="MPP_YkuE_C"/>
    <property type="match status" value="1"/>
</dbReference>
<dbReference type="EMBL" id="CP012678">
    <property type="protein sequence ID" value="ALF59702.1"/>
    <property type="molecule type" value="Genomic_DNA"/>
</dbReference>
<evidence type="ECO:0000259" key="2">
    <source>
        <dbReference type="Pfam" id="PF00149"/>
    </source>
</evidence>
<accession>A0A0M4T2C8</accession>
<dbReference type="InterPro" id="IPR051158">
    <property type="entry name" value="Metallophosphoesterase_sf"/>
</dbReference>
<feature type="transmembrane region" description="Helical" evidence="1">
    <location>
        <begin position="33"/>
        <end position="55"/>
    </location>
</feature>
<dbReference type="Gene3D" id="3.60.21.10">
    <property type="match status" value="1"/>
</dbReference>
<keyword evidence="1" id="KW-0472">Membrane</keyword>
<feature type="domain" description="Calcineurin-like phosphoesterase" evidence="2">
    <location>
        <begin position="139"/>
        <end position="301"/>
    </location>
</feature>
<keyword evidence="4" id="KW-1185">Reference proteome</keyword>
<dbReference type="Proteomes" id="UP000059847">
    <property type="component" value="Chromosome"/>
</dbReference>
<feature type="transmembrane region" description="Helical" evidence="1">
    <location>
        <begin position="61"/>
        <end position="86"/>
    </location>
</feature>
<name>A0A0M4T2C8_9GAMM</name>
<dbReference type="PANTHER" id="PTHR31302:SF0">
    <property type="entry name" value="TRANSMEMBRANE PROTEIN WITH METALLOPHOSPHOESTERASE DOMAIN"/>
    <property type="match status" value="1"/>
</dbReference>
<dbReference type="AlphaFoldDB" id="A0A0M4T2C8"/>
<keyword evidence="1" id="KW-1133">Transmembrane helix</keyword>
<sequence length="360" mass="40677">MILPFIIITQLLAFTTSVIMWWLIQPKSRSRKLILVTIIVLINNVALIYGLTEFWRARFHIYLVVSILQGFMVYAALITAVIAGIYRYGFRQPSRPKLIRALAAIIYIGIVGWAVFNAYSPVVHHLTVKTDKPLTKPLTVALVSDTHLDRWFGNRQLKKLVNLIEAQNVDTVVFAGDMMNDRTYYYDKTNMHEQLSKLRAPLGIYAVLGNHDYSGNQAAIAKAVTRAGIRVIDNKSVLLDDSVWLVGRSDATDPRQRQSAADLLAPIDTDKPVIFLEHSLWDMYEISALPIDLYLTGHTHGGQIFPLTILLKWFQPLLYAAKQVDDTQFLVTSGYGFGAVPFRLGTRSEIWVVTLQSTKQ</sequence>
<dbReference type="GO" id="GO:0016787">
    <property type="term" value="F:hydrolase activity"/>
    <property type="evidence" value="ECO:0007669"/>
    <property type="project" value="InterPro"/>
</dbReference>
<gene>
    <name evidence="3" type="ORF">AOC03_06370</name>
</gene>
<dbReference type="STRING" id="45610.AOC03_06370"/>